<name>A0AAD1RUC3_PELCU</name>
<proteinExistence type="predicted"/>
<reference evidence="2" key="1">
    <citation type="submission" date="2022-03" db="EMBL/GenBank/DDBJ databases">
        <authorList>
            <person name="Alioto T."/>
            <person name="Alioto T."/>
            <person name="Gomez Garrido J."/>
        </authorList>
    </citation>
    <scope>NUCLEOTIDE SEQUENCE</scope>
</reference>
<organism evidence="2 3">
    <name type="scientific">Pelobates cultripes</name>
    <name type="common">Western spadefoot toad</name>
    <dbReference type="NCBI Taxonomy" id="61616"/>
    <lineage>
        <taxon>Eukaryota</taxon>
        <taxon>Metazoa</taxon>
        <taxon>Chordata</taxon>
        <taxon>Craniata</taxon>
        <taxon>Vertebrata</taxon>
        <taxon>Euteleostomi</taxon>
        <taxon>Amphibia</taxon>
        <taxon>Batrachia</taxon>
        <taxon>Anura</taxon>
        <taxon>Pelobatoidea</taxon>
        <taxon>Pelobatidae</taxon>
        <taxon>Pelobates</taxon>
    </lineage>
</organism>
<gene>
    <name evidence="2" type="ORF">PECUL_23A052711</name>
</gene>
<dbReference type="EMBL" id="OW240914">
    <property type="protein sequence ID" value="CAH2277967.1"/>
    <property type="molecule type" value="Genomic_DNA"/>
</dbReference>
<evidence type="ECO:0000313" key="3">
    <source>
        <dbReference type="Proteomes" id="UP001295444"/>
    </source>
</evidence>
<feature type="compositionally biased region" description="Basic residues" evidence="1">
    <location>
        <begin position="9"/>
        <end position="20"/>
    </location>
</feature>
<dbReference type="Proteomes" id="UP001295444">
    <property type="component" value="Chromosome 03"/>
</dbReference>
<evidence type="ECO:0000313" key="2">
    <source>
        <dbReference type="EMBL" id="CAH2277967.1"/>
    </source>
</evidence>
<keyword evidence="3" id="KW-1185">Reference proteome</keyword>
<accession>A0AAD1RUC3</accession>
<evidence type="ECO:0000256" key="1">
    <source>
        <dbReference type="SAM" id="MobiDB-lite"/>
    </source>
</evidence>
<feature type="region of interest" description="Disordered" evidence="1">
    <location>
        <begin position="1"/>
        <end position="62"/>
    </location>
</feature>
<feature type="compositionally biased region" description="Basic residues" evidence="1">
    <location>
        <begin position="39"/>
        <end position="62"/>
    </location>
</feature>
<dbReference type="AlphaFoldDB" id="A0AAD1RUC3"/>
<sequence length="114" mass="13248">MSRLMESKKRCKGRPRKPFKSAKWSQVSATHTRCPPGVRAKRTPYRQYQPHKRSATRCKRRNAQMVRSAHRAIPTGKTLNCKGFQVHGKRGLERHLALTKLHRSPNWPGPKPWT</sequence>
<protein>
    <submittedName>
        <fullName evidence="2">Uncharacterized protein</fullName>
    </submittedName>
</protein>